<accession>A0AAE1KWC2</accession>
<organism evidence="3 4">
    <name type="scientific">Petrolisthes cinctipes</name>
    <name type="common">Flat porcelain crab</name>
    <dbReference type="NCBI Taxonomy" id="88211"/>
    <lineage>
        <taxon>Eukaryota</taxon>
        <taxon>Metazoa</taxon>
        <taxon>Ecdysozoa</taxon>
        <taxon>Arthropoda</taxon>
        <taxon>Crustacea</taxon>
        <taxon>Multicrustacea</taxon>
        <taxon>Malacostraca</taxon>
        <taxon>Eumalacostraca</taxon>
        <taxon>Eucarida</taxon>
        <taxon>Decapoda</taxon>
        <taxon>Pleocyemata</taxon>
        <taxon>Anomura</taxon>
        <taxon>Galatheoidea</taxon>
        <taxon>Porcellanidae</taxon>
        <taxon>Petrolisthes</taxon>
    </lineage>
</organism>
<comment type="cofactor">
    <cofactor evidence="2">
        <name>Ca(2+)</name>
        <dbReference type="ChEBI" id="CHEBI:29108"/>
    </cofactor>
</comment>
<protein>
    <recommendedName>
        <fullName evidence="2">Phospholipid scramblase</fullName>
    </recommendedName>
</protein>
<dbReference type="PANTHER" id="PTHR23248">
    <property type="entry name" value="PHOSPHOLIPID SCRAMBLASE-RELATED"/>
    <property type="match status" value="1"/>
</dbReference>
<comment type="caution">
    <text evidence="3">The sequence shown here is derived from an EMBL/GenBank/DDBJ whole genome shotgun (WGS) entry which is preliminary data.</text>
</comment>
<dbReference type="GO" id="GO:0017128">
    <property type="term" value="F:phospholipid scramblase activity"/>
    <property type="evidence" value="ECO:0007669"/>
    <property type="project" value="InterPro"/>
</dbReference>
<name>A0AAE1KWC2_PETCI</name>
<keyword evidence="2" id="KW-0564">Palmitate</keyword>
<keyword evidence="4" id="KW-1185">Reference proteome</keyword>
<dbReference type="AlphaFoldDB" id="A0AAE1KWC2"/>
<evidence type="ECO:0000313" key="4">
    <source>
        <dbReference type="Proteomes" id="UP001286313"/>
    </source>
</evidence>
<proteinExistence type="inferred from homology"/>
<dbReference type="GO" id="GO:0005886">
    <property type="term" value="C:plasma membrane"/>
    <property type="evidence" value="ECO:0007669"/>
    <property type="project" value="TreeGrafter"/>
</dbReference>
<dbReference type="Pfam" id="PF03803">
    <property type="entry name" value="Scramblase"/>
    <property type="match status" value="1"/>
</dbReference>
<sequence length="229" mass="25551">MDMTPIMNTYNIPPGLEYLAQLDQILVKQVHEVFELLSGCEMKNKYLLKNSMGQEFLKAKEDTDCCTRQCCGPARPFEMGFFDGQEQEVLHLYRPLRCSSCCFPCCLQSLEVSSPPGTLLGTIHQEWSICTPLGGTFTVRNVSGDEVLKIEAPVCPCSCGSDVNFNVMSADGSVEVGRITKQWRGCCAESFTDADSFGVTFPLNMEVRTKALMLGALFLIDFLFFERKN</sequence>
<dbReference type="InterPro" id="IPR005552">
    <property type="entry name" value="Scramblase"/>
</dbReference>
<reference evidence="3" key="1">
    <citation type="submission" date="2023-10" db="EMBL/GenBank/DDBJ databases">
        <title>Genome assemblies of two species of porcelain crab, Petrolisthes cinctipes and Petrolisthes manimaculis (Anomura: Porcellanidae).</title>
        <authorList>
            <person name="Angst P."/>
        </authorList>
    </citation>
    <scope>NUCLEOTIDE SEQUENCE</scope>
    <source>
        <strain evidence="3">PB745_01</strain>
        <tissue evidence="3">Gill</tissue>
    </source>
</reference>
<dbReference type="PANTHER" id="PTHR23248:SF9">
    <property type="entry name" value="PHOSPHOLIPID SCRAMBLASE"/>
    <property type="match status" value="1"/>
</dbReference>
<keyword evidence="2" id="KW-0106">Calcium</keyword>
<evidence type="ECO:0000256" key="2">
    <source>
        <dbReference type="RuleBase" id="RU363116"/>
    </source>
</evidence>
<dbReference type="Proteomes" id="UP001286313">
    <property type="component" value="Unassembled WGS sequence"/>
</dbReference>
<evidence type="ECO:0000313" key="3">
    <source>
        <dbReference type="EMBL" id="KAK3887916.1"/>
    </source>
</evidence>
<gene>
    <name evidence="3" type="ORF">Pcinc_007999</name>
</gene>
<dbReference type="EMBL" id="JAWQEG010000601">
    <property type="protein sequence ID" value="KAK3887916.1"/>
    <property type="molecule type" value="Genomic_DNA"/>
</dbReference>
<comment type="similarity">
    <text evidence="1 2">Belongs to the phospholipid scramblase family.</text>
</comment>
<evidence type="ECO:0000256" key="1">
    <source>
        <dbReference type="ARBA" id="ARBA00005350"/>
    </source>
</evidence>
<keyword evidence="2" id="KW-0449">Lipoprotein</keyword>
<comment type="function">
    <text evidence="2">May mediate accelerated ATP-independent bidirectional transbilayer migration of phospholipids upon binding calcium ions that results in a loss of phospholipid asymmetry in the plasma membrane.</text>
</comment>